<keyword evidence="2" id="KW-0694">RNA-binding</keyword>
<keyword evidence="3" id="KW-0143">Chaperone</keyword>
<evidence type="ECO:0000256" key="3">
    <source>
        <dbReference type="ARBA" id="ARBA00023186"/>
    </source>
</evidence>
<keyword evidence="8" id="KW-1185">Reference proteome</keyword>
<dbReference type="Gene3D" id="1.10.1710.10">
    <property type="entry name" value="ProQ/FinO domain"/>
    <property type="match status" value="1"/>
</dbReference>
<evidence type="ECO:0000256" key="4">
    <source>
        <dbReference type="SAM" id="Coils"/>
    </source>
</evidence>
<comment type="caution">
    <text evidence="7">The sequence shown here is derived from an EMBL/GenBank/DDBJ whole genome shotgun (WGS) entry which is preliminary data.</text>
</comment>
<feature type="compositionally biased region" description="Basic residues" evidence="5">
    <location>
        <begin position="198"/>
        <end position="215"/>
    </location>
</feature>
<evidence type="ECO:0000313" key="8">
    <source>
        <dbReference type="Proteomes" id="UP001500133"/>
    </source>
</evidence>
<dbReference type="Pfam" id="PF04352">
    <property type="entry name" value="ProQ"/>
    <property type="match status" value="1"/>
</dbReference>
<dbReference type="SUPFAM" id="SSF48657">
    <property type="entry name" value="FinO-like"/>
    <property type="match status" value="1"/>
</dbReference>
<dbReference type="Proteomes" id="UP001500133">
    <property type="component" value="Unassembled WGS sequence"/>
</dbReference>
<feature type="compositionally biased region" description="Low complexity" evidence="5">
    <location>
        <begin position="222"/>
        <end position="241"/>
    </location>
</feature>
<feature type="region of interest" description="Disordered" evidence="5">
    <location>
        <begin position="74"/>
        <end position="110"/>
    </location>
</feature>
<sequence length="269" mass="28750">MPARVMHLLDDLEARLAKARTQLAVLREDNRRLKRRLAELLAAERSAPIDSDALSATAFVSAATSLPAVTPLFSGDAKMPDHSSPAAPERETSASAEQASATAPETPPTPQALLKQWQTRYPLAFAGAEARPLKVGIHHDLAAREPWSTKLIRRALAGYVNRPRYVKALKEGATRIDLDGNPAGTVDATAAQTAQEKYRRKAASKARPEARKKKPADKPGRSPKTGAASGAGKKAATGAPADSEAAKRPAQQSMEDKLASLQRRFGGQE</sequence>
<feature type="compositionally biased region" description="Low complexity" evidence="5">
    <location>
        <begin position="93"/>
        <end position="104"/>
    </location>
</feature>
<dbReference type="PANTHER" id="PTHR38106:SF1">
    <property type="entry name" value="RNA CHAPERONE PROQ"/>
    <property type="match status" value="1"/>
</dbReference>
<evidence type="ECO:0000256" key="5">
    <source>
        <dbReference type="SAM" id="MobiDB-lite"/>
    </source>
</evidence>
<protein>
    <recommendedName>
        <fullName evidence="6">ProQ/FinO domain-containing protein</fullName>
    </recommendedName>
</protein>
<dbReference type="RefSeq" id="WP_344701908.1">
    <property type="nucleotide sequence ID" value="NZ_BAAAZT010000019.1"/>
</dbReference>
<evidence type="ECO:0000259" key="6">
    <source>
        <dbReference type="SMART" id="SM00945"/>
    </source>
</evidence>
<dbReference type="PANTHER" id="PTHR38106">
    <property type="entry name" value="RNA CHAPERONE PROQ"/>
    <property type="match status" value="1"/>
</dbReference>
<dbReference type="SMART" id="SM00945">
    <property type="entry name" value="ProQ"/>
    <property type="match status" value="1"/>
</dbReference>
<dbReference type="InterPro" id="IPR016103">
    <property type="entry name" value="ProQ/FinO"/>
</dbReference>
<feature type="domain" description="ProQ/FinO" evidence="6">
    <location>
        <begin position="105"/>
        <end position="213"/>
    </location>
</feature>
<feature type="region of interest" description="Disordered" evidence="5">
    <location>
        <begin position="192"/>
        <end position="269"/>
    </location>
</feature>
<evidence type="ECO:0000256" key="1">
    <source>
        <dbReference type="ARBA" id="ARBA00022490"/>
    </source>
</evidence>
<accession>A0ABP7L9Y3</accession>
<dbReference type="EMBL" id="BAAAZT010000019">
    <property type="protein sequence ID" value="GAA3896892.1"/>
    <property type="molecule type" value="Genomic_DNA"/>
</dbReference>
<evidence type="ECO:0000256" key="2">
    <source>
        <dbReference type="ARBA" id="ARBA00022884"/>
    </source>
</evidence>
<keyword evidence="4" id="KW-0175">Coiled coil</keyword>
<organism evidence="7 8">
    <name type="scientific">Halomonas cibimaris</name>
    <dbReference type="NCBI Taxonomy" id="657012"/>
    <lineage>
        <taxon>Bacteria</taxon>
        <taxon>Pseudomonadati</taxon>
        <taxon>Pseudomonadota</taxon>
        <taxon>Gammaproteobacteria</taxon>
        <taxon>Oceanospirillales</taxon>
        <taxon>Halomonadaceae</taxon>
        <taxon>Halomonas</taxon>
    </lineage>
</organism>
<dbReference type="InterPro" id="IPR036442">
    <property type="entry name" value="ProQ/FinO_sf"/>
</dbReference>
<proteinExistence type="predicted"/>
<dbReference type="InterPro" id="IPR023529">
    <property type="entry name" value="ProQ"/>
</dbReference>
<reference evidence="8" key="1">
    <citation type="journal article" date="2019" name="Int. J. Syst. Evol. Microbiol.">
        <title>The Global Catalogue of Microorganisms (GCM) 10K type strain sequencing project: providing services to taxonomists for standard genome sequencing and annotation.</title>
        <authorList>
            <consortium name="The Broad Institute Genomics Platform"/>
            <consortium name="The Broad Institute Genome Sequencing Center for Infectious Disease"/>
            <person name="Wu L."/>
            <person name="Ma J."/>
        </authorList>
    </citation>
    <scope>NUCLEOTIDE SEQUENCE [LARGE SCALE GENOMIC DNA]</scope>
    <source>
        <strain evidence="8">JCM 16914</strain>
    </source>
</reference>
<feature type="coiled-coil region" evidence="4">
    <location>
        <begin position="9"/>
        <end position="43"/>
    </location>
</feature>
<keyword evidence="1" id="KW-0963">Cytoplasm</keyword>
<gene>
    <name evidence="7" type="ORF">GCM10022228_04610</name>
</gene>
<name>A0ABP7L9Y3_9GAMM</name>
<evidence type="ECO:0000313" key="7">
    <source>
        <dbReference type="EMBL" id="GAA3896892.1"/>
    </source>
</evidence>